<dbReference type="GO" id="GO:0045548">
    <property type="term" value="F:phenylalanine ammonia-lyase activity"/>
    <property type="evidence" value="ECO:0007669"/>
    <property type="project" value="UniProtKB-ARBA"/>
</dbReference>
<keyword evidence="4 7" id="KW-0369">Histidine metabolism</keyword>
<dbReference type="PROSITE" id="PS00488">
    <property type="entry name" value="PAL_HISTIDASE"/>
    <property type="match status" value="1"/>
</dbReference>
<dbReference type="GO" id="GO:0051289">
    <property type="term" value="P:protein homotetramerization"/>
    <property type="evidence" value="ECO:0007669"/>
    <property type="project" value="UniProtKB-ARBA"/>
</dbReference>
<dbReference type="OrthoDB" id="9806955at2"/>
<dbReference type="InterPro" id="IPR029016">
    <property type="entry name" value="GAF-like_dom_sf"/>
</dbReference>
<dbReference type="UniPathway" id="UPA00379">
    <property type="reaction ID" value="UER00549"/>
</dbReference>
<dbReference type="GO" id="GO:0019557">
    <property type="term" value="P:L-histidine catabolic process to glutamate and formate"/>
    <property type="evidence" value="ECO:0007669"/>
    <property type="project" value="UniProtKB-UniPathway"/>
</dbReference>
<dbReference type="EMBL" id="FOLM01000001">
    <property type="protein sequence ID" value="SFB87656.1"/>
    <property type="molecule type" value="Genomic_DNA"/>
</dbReference>
<evidence type="ECO:0000256" key="11">
    <source>
        <dbReference type="SAM" id="MobiDB-lite"/>
    </source>
</evidence>
<dbReference type="SUPFAM" id="SSF48557">
    <property type="entry name" value="L-aspartase-like"/>
    <property type="match status" value="1"/>
</dbReference>
<dbReference type="InterPro" id="IPR008948">
    <property type="entry name" value="L-Aspartase-like"/>
</dbReference>
<keyword evidence="7" id="KW-0963">Cytoplasm</keyword>
<keyword evidence="14" id="KW-1185">Reference proteome</keyword>
<dbReference type="NCBIfam" id="TIGR00254">
    <property type="entry name" value="GGDEF"/>
    <property type="match status" value="1"/>
</dbReference>
<dbReference type="InterPro" id="IPR043128">
    <property type="entry name" value="Rev_trsase/Diguanyl_cyclase"/>
</dbReference>
<evidence type="ECO:0000256" key="2">
    <source>
        <dbReference type="ARBA" id="ARBA00007238"/>
    </source>
</evidence>
<evidence type="ECO:0000256" key="9">
    <source>
        <dbReference type="RuleBase" id="RU004479"/>
    </source>
</evidence>
<gene>
    <name evidence="7" type="primary">hutH</name>
    <name evidence="13" type="ORF">SAMN05421773_101349</name>
</gene>
<dbReference type="GO" id="GO:0005737">
    <property type="term" value="C:cytoplasm"/>
    <property type="evidence" value="ECO:0007669"/>
    <property type="project" value="UniProtKB-SubCell"/>
</dbReference>
<accession>A0A1I1ELW8</accession>
<dbReference type="InterPro" id="IPR003018">
    <property type="entry name" value="GAF"/>
</dbReference>
<dbReference type="PANTHER" id="PTHR10362">
    <property type="entry name" value="HISTIDINE AMMONIA-LYASE"/>
    <property type="match status" value="1"/>
</dbReference>
<dbReference type="Gene3D" id="1.20.200.10">
    <property type="entry name" value="Fumarase/aspartase (Central domain)"/>
    <property type="match status" value="1"/>
</dbReference>
<evidence type="ECO:0000256" key="5">
    <source>
        <dbReference type="ARBA" id="ARBA00023239"/>
    </source>
</evidence>
<comment type="subcellular location">
    <subcellularLocation>
        <location evidence="7 10">Cytoplasm</location>
    </subcellularLocation>
</comment>
<dbReference type="GO" id="GO:0004397">
    <property type="term" value="F:histidine ammonia-lyase activity"/>
    <property type="evidence" value="ECO:0007669"/>
    <property type="project" value="UniProtKB-UniRule"/>
</dbReference>
<dbReference type="CDD" id="cd00332">
    <property type="entry name" value="PAL-HAL"/>
    <property type="match status" value="1"/>
</dbReference>
<comment type="pathway">
    <text evidence="1 7 9">Amino-acid degradation; L-histidine degradation into L-glutamate; N-formimidoyl-L-glutamate from L-histidine: step 1/3.</text>
</comment>
<evidence type="ECO:0000256" key="6">
    <source>
        <dbReference type="ARBA" id="ARBA00049269"/>
    </source>
</evidence>
<dbReference type="NCBIfam" id="NF006871">
    <property type="entry name" value="PRK09367.1"/>
    <property type="match status" value="1"/>
</dbReference>
<dbReference type="Gene3D" id="3.30.70.270">
    <property type="match status" value="1"/>
</dbReference>
<dbReference type="InterPro" id="IPR024083">
    <property type="entry name" value="Fumarase/histidase_N"/>
</dbReference>
<dbReference type="InterPro" id="IPR000160">
    <property type="entry name" value="GGDEF_dom"/>
</dbReference>
<reference evidence="13 14" key="1">
    <citation type="submission" date="2016-10" db="EMBL/GenBank/DDBJ databases">
        <authorList>
            <person name="de Groot N.N."/>
        </authorList>
    </citation>
    <scope>NUCLEOTIDE SEQUENCE [LARGE SCALE GENOMIC DNA]</scope>
    <source>
        <strain evidence="13 14">CGMCC 4.5739</strain>
    </source>
</reference>
<dbReference type="GO" id="GO:0019556">
    <property type="term" value="P:L-histidine catabolic process to glutamate and formamide"/>
    <property type="evidence" value="ECO:0007669"/>
    <property type="project" value="UniProtKB-UniPathway"/>
</dbReference>
<protein>
    <recommendedName>
        <fullName evidence="3 7">Histidine ammonia-lyase</fullName>
        <shortName evidence="7">Histidase</shortName>
        <ecNumber evidence="3 7">4.3.1.3</ecNumber>
    </recommendedName>
</protein>
<dbReference type="InterPro" id="IPR029787">
    <property type="entry name" value="Nucleotide_cyclase"/>
</dbReference>
<evidence type="ECO:0000313" key="13">
    <source>
        <dbReference type="EMBL" id="SFB87656.1"/>
    </source>
</evidence>
<dbReference type="Gene3D" id="3.30.450.40">
    <property type="match status" value="1"/>
</dbReference>
<comment type="PTM">
    <text evidence="7">Contains an active site 4-methylidene-imidazol-5-one (MIO), which is formed autocatalytically by cyclization and dehydration of residues Cys-Ser-Gly.</text>
</comment>
<feature type="compositionally biased region" description="Basic and acidic residues" evidence="11">
    <location>
        <begin position="350"/>
        <end position="360"/>
    </location>
</feature>
<dbReference type="SUPFAM" id="SSF55073">
    <property type="entry name" value="Nucleotide cyclase"/>
    <property type="match status" value="1"/>
</dbReference>
<feature type="domain" description="GGDEF" evidence="12">
    <location>
        <begin position="211"/>
        <end position="343"/>
    </location>
</feature>
<dbReference type="HAMAP" id="MF_00229">
    <property type="entry name" value="His_ammonia_lyase"/>
    <property type="match status" value="1"/>
</dbReference>
<evidence type="ECO:0000256" key="4">
    <source>
        <dbReference type="ARBA" id="ARBA00022808"/>
    </source>
</evidence>
<dbReference type="InterPro" id="IPR001106">
    <property type="entry name" value="Aromatic_Lyase"/>
</dbReference>
<dbReference type="NCBIfam" id="TIGR01225">
    <property type="entry name" value="hutH"/>
    <property type="match status" value="1"/>
</dbReference>
<dbReference type="Pfam" id="PF01590">
    <property type="entry name" value="GAF"/>
    <property type="match status" value="1"/>
</dbReference>
<feature type="cross-link" description="5-imidazolinone (Ala-Gly)" evidence="7">
    <location>
        <begin position="578"/>
        <end position="580"/>
    </location>
</feature>
<feature type="compositionally biased region" description="Low complexity" evidence="11">
    <location>
        <begin position="382"/>
        <end position="407"/>
    </location>
</feature>
<evidence type="ECO:0000256" key="10">
    <source>
        <dbReference type="RuleBase" id="RU004480"/>
    </source>
</evidence>
<dbReference type="CDD" id="cd01949">
    <property type="entry name" value="GGDEF"/>
    <property type="match status" value="1"/>
</dbReference>
<evidence type="ECO:0000259" key="12">
    <source>
        <dbReference type="PROSITE" id="PS50887"/>
    </source>
</evidence>
<dbReference type="Pfam" id="PF00221">
    <property type="entry name" value="Lyase_aromatic"/>
    <property type="match status" value="1"/>
</dbReference>
<proteinExistence type="inferred from homology"/>
<dbReference type="Gene3D" id="1.10.275.10">
    <property type="entry name" value="Fumarase/aspartase (N-terminal domain)"/>
    <property type="match status" value="1"/>
</dbReference>
<comment type="catalytic activity">
    <reaction evidence="6 7 9">
        <text>L-histidine = trans-urocanate + NH4(+)</text>
        <dbReference type="Rhea" id="RHEA:21232"/>
        <dbReference type="ChEBI" id="CHEBI:17771"/>
        <dbReference type="ChEBI" id="CHEBI:28938"/>
        <dbReference type="ChEBI" id="CHEBI:57595"/>
        <dbReference type="EC" id="4.3.1.3"/>
    </reaction>
</comment>
<evidence type="ECO:0000256" key="7">
    <source>
        <dbReference type="HAMAP-Rule" id="MF_00229"/>
    </source>
</evidence>
<evidence type="ECO:0000256" key="1">
    <source>
        <dbReference type="ARBA" id="ARBA00005113"/>
    </source>
</evidence>
<dbReference type="SMART" id="SM00065">
    <property type="entry name" value="GAF"/>
    <property type="match status" value="1"/>
</dbReference>
<name>A0A1I1ELW8_9ACTN</name>
<evidence type="ECO:0000256" key="3">
    <source>
        <dbReference type="ARBA" id="ARBA00012994"/>
    </source>
</evidence>
<dbReference type="EC" id="4.3.1.3" evidence="3 7"/>
<dbReference type="Pfam" id="PF00990">
    <property type="entry name" value="GGDEF"/>
    <property type="match status" value="1"/>
</dbReference>
<feature type="modified residue" description="2,3-didehydroalanine (Ser)" evidence="7">
    <location>
        <position position="579"/>
    </location>
</feature>
<comment type="similarity">
    <text evidence="2 7 8">Belongs to the PAL/histidase family.</text>
</comment>
<dbReference type="STRING" id="910347.SAMN05421773_101349"/>
<evidence type="ECO:0000256" key="8">
    <source>
        <dbReference type="RuleBase" id="RU003954"/>
    </source>
</evidence>
<dbReference type="FunFam" id="1.20.200.10:FF:000012">
    <property type="entry name" value="Tyrosine ammonia-lyase"/>
    <property type="match status" value="1"/>
</dbReference>
<sequence>MTEDRRLRAVVELAQRMAAARELREAARAAADAARHALHGSFAAVSAWERERGRLRVLVNTGELAEGEEEFPADESYPVHEFPDITELPPAAWAETADGRRLGPGTHCPRRGAALRRRGRGSCVVAPVVLHDRAWGELYVARGADAGPFDAADTRFASVLAAVVATGLTQHERLAEVRRLAFTDPLTGLANRRAVDARLDEAVAEHRRSGAVVSLVVCDINGLKQVNDTLGHVTGDRLLERFGSVLSRCGAQLPGTLAARLGGDEFCLIATGPATAEVLRVAGEVCERAADLGLGEGVACGVASTGADIGPLRSGGRLFRLADAAQYRAKAARSAGPVLAGGEIRRLADTARAEAPERRAFRSRPAASRSGPPLKRHGLGDLPLPGRAAVARAPAPAAETAGAPAAERPSERPPWRPGTGGDGVDSDSGRRVLNMAMHVVLGPSGVTLDDVVAVARHGARVELSPAALDALAAARRVVDGLAAGPDPVYGVSTGFGALAVRHIPPALRTRLQRNIVRSHAAGMGPRVEREVVRALMFLRLKTLASGHTGVRPEVAATMAAVLNAGITPVVHEYGSLGCSGDLAPLSHCALTLLGEGDAEGPDGTVRPAAGLLAEHGITPLELREKEGLALLNGTDGMLGMLALACTDLARLCTSADITAALTLEALLGTDRVLAPELHAIRPHPGQADSAANMRRMLAGSGLTGQHQDDAPRVQDAYSVRCAPQVTGAGRDTLAHARTVAGRELAAAVDNPVVLLNPDGTGRVESNGNFHGAPVAYVLDFLAIAAADLASICERRTDRLLDKNRSHGLPPFLAGDAGVDSGLMIAQYTQAALVGELKRLAVPASADSIPSSAMQEDHVSMGWSAARKLRVAVDGLTRVIAVELCAATRALELRAAQPAAGAPGGQPGPAARAVLAAARAAGVGGPGEDRFLAPDLAAAEALVRDGGLVRAAEQVTGPLV</sequence>
<dbReference type="FunFam" id="1.10.275.10:FF:000005">
    <property type="entry name" value="Histidine ammonia-lyase"/>
    <property type="match status" value="1"/>
</dbReference>
<dbReference type="SUPFAM" id="SSF55781">
    <property type="entry name" value="GAF domain-like"/>
    <property type="match status" value="1"/>
</dbReference>
<feature type="region of interest" description="Disordered" evidence="11">
    <location>
        <begin position="350"/>
        <end position="429"/>
    </location>
</feature>
<dbReference type="GO" id="GO:0009800">
    <property type="term" value="P:cinnamic acid biosynthetic process"/>
    <property type="evidence" value="ECO:0007669"/>
    <property type="project" value="UniProtKB-ARBA"/>
</dbReference>
<dbReference type="InterPro" id="IPR022313">
    <property type="entry name" value="Phe/His_NH3-lyase_AS"/>
</dbReference>
<dbReference type="SMART" id="SM00267">
    <property type="entry name" value="GGDEF"/>
    <property type="match status" value="1"/>
</dbReference>
<dbReference type="Proteomes" id="UP000199207">
    <property type="component" value="Unassembled WGS sequence"/>
</dbReference>
<keyword evidence="5 7" id="KW-0456">Lyase</keyword>
<dbReference type="AlphaFoldDB" id="A0A1I1ELW8"/>
<organism evidence="13 14">
    <name type="scientific">Streptomyces aidingensis</name>
    <dbReference type="NCBI Taxonomy" id="910347"/>
    <lineage>
        <taxon>Bacteria</taxon>
        <taxon>Bacillati</taxon>
        <taxon>Actinomycetota</taxon>
        <taxon>Actinomycetes</taxon>
        <taxon>Kitasatosporales</taxon>
        <taxon>Streptomycetaceae</taxon>
        <taxon>Streptomyces</taxon>
    </lineage>
</organism>
<dbReference type="InterPro" id="IPR005921">
    <property type="entry name" value="HutH"/>
</dbReference>
<dbReference type="PROSITE" id="PS50887">
    <property type="entry name" value="GGDEF"/>
    <property type="match status" value="1"/>
</dbReference>
<evidence type="ECO:0000313" key="14">
    <source>
        <dbReference type="Proteomes" id="UP000199207"/>
    </source>
</evidence>